<accession>F7NGJ2</accession>
<keyword evidence="6" id="KW-0961">Cell wall biogenesis/degradation</keyword>
<evidence type="ECO:0000256" key="6">
    <source>
        <dbReference type="ARBA" id="ARBA00023316"/>
    </source>
</evidence>
<feature type="chain" id="PRO_5039558276" evidence="10">
    <location>
        <begin position="21"/>
        <end position="283"/>
    </location>
</feature>
<dbReference type="InterPro" id="IPR018044">
    <property type="entry name" value="Peptidase_S11"/>
</dbReference>
<sequence length="283" mass="30864">MIRIILWLAIFFLSWQQAGAAQAVPPEIGAQAAILMDARSQYIYYAKERDKRMYPASTTKIMTLLVALKRGDPNSVVTVDPKASASMGSCLGLQAGEQMELKELLYGMMLVSGNDAAEAVAVHVGRNRPQFIRWMNEEAARIGVNGTRFSNPHGLPDPSNHYTTAFDLALITAEALNYPDFRRIVATKERTVASLNGGLRQVKNSNALLDTFYGVNGVKTGYTKAAGYCLVATARRGDTELIAVILNSPNRYQDAARLLEYGFNIRGTVEKGSSAPLQSRAGV</sequence>
<dbReference type="OrthoDB" id="9791132at2"/>
<proteinExistence type="inferred from homology"/>
<feature type="binding site" evidence="8">
    <location>
        <position position="219"/>
    </location>
    <ligand>
        <name>substrate</name>
    </ligand>
</feature>
<dbReference type="GO" id="GO:0009252">
    <property type="term" value="P:peptidoglycan biosynthetic process"/>
    <property type="evidence" value="ECO:0007669"/>
    <property type="project" value="UniProtKB-KW"/>
</dbReference>
<dbReference type="GO" id="GO:0009002">
    <property type="term" value="F:serine-type D-Ala-D-Ala carboxypeptidase activity"/>
    <property type="evidence" value="ECO:0007669"/>
    <property type="project" value="InterPro"/>
</dbReference>
<evidence type="ECO:0000313" key="12">
    <source>
        <dbReference type="EMBL" id="EGO64796.1"/>
    </source>
</evidence>
<feature type="active site" evidence="7">
    <location>
        <position position="112"/>
    </location>
</feature>
<evidence type="ECO:0000256" key="10">
    <source>
        <dbReference type="SAM" id="SignalP"/>
    </source>
</evidence>
<evidence type="ECO:0000313" key="13">
    <source>
        <dbReference type="Proteomes" id="UP000003240"/>
    </source>
</evidence>
<evidence type="ECO:0000256" key="9">
    <source>
        <dbReference type="RuleBase" id="RU004016"/>
    </source>
</evidence>
<evidence type="ECO:0000256" key="5">
    <source>
        <dbReference type="ARBA" id="ARBA00022984"/>
    </source>
</evidence>
<keyword evidence="2 10" id="KW-0732">Signal</keyword>
<dbReference type="SUPFAM" id="SSF56601">
    <property type="entry name" value="beta-lactamase/transpeptidase-like"/>
    <property type="match status" value="1"/>
</dbReference>
<dbReference type="MEROPS" id="S11.004"/>
<keyword evidence="12" id="KW-0645">Protease</keyword>
<dbReference type="AlphaFoldDB" id="F7NGJ2"/>
<dbReference type="STRING" id="1009370.ALO_05900"/>
<dbReference type="eggNOG" id="COG1686">
    <property type="taxonomic scope" value="Bacteria"/>
</dbReference>
<evidence type="ECO:0000256" key="4">
    <source>
        <dbReference type="ARBA" id="ARBA00022960"/>
    </source>
</evidence>
<dbReference type="InterPro" id="IPR012338">
    <property type="entry name" value="Beta-lactam/transpept-like"/>
</dbReference>
<dbReference type="PANTHER" id="PTHR21581">
    <property type="entry name" value="D-ALANYL-D-ALANINE CARBOXYPEPTIDASE"/>
    <property type="match status" value="1"/>
</dbReference>
<reference evidence="12 13" key="1">
    <citation type="journal article" date="2011" name="EMBO J.">
        <title>Structural diversity of bacterial flagellar motors.</title>
        <authorList>
            <person name="Chen S."/>
            <person name="Beeby M."/>
            <person name="Murphy G.E."/>
            <person name="Leadbetter J.R."/>
            <person name="Hendrixson D.R."/>
            <person name="Briegel A."/>
            <person name="Li Z."/>
            <person name="Shi J."/>
            <person name="Tocheva E.I."/>
            <person name="Muller A."/>
            <person name="Dobro M.J."/>
            <person name="Jensen G.J."/>
        </authorList>
    </citation>
    <scope>NUCLEOTIDE SEQUENCE [LARGE SCALE GENOMIC DNA]</scope>
    <source>
        <strain evidence="12 13">DSM 6540</strain>
    </source>
</reference>
<dbReference type="Gene3D" id="3.40.710.10">
    <property type="entry name" value="DD-peptidase/beta-lactamase superfamily"/>
    <property type="match status" value="1"/>
</dbReference>
<evidence type="ECO:0000256" key="7">
    <source>
        <dbReference type="PIRSR" id="PIRSR618044-1"/>
    </source>
</evidence>
<keyword evidence="12" id="KW-0121">Carboxypeptidase</keyword>
<dbReference type="GO" id="GO:0006508">
    <property type="term" value="P:proteolysis"/>
    <property type="evidence" value="ECO:0007669"/>
    <property type="project" value="InterPro"/>
</dbReference>
<evidence type="ECO:0000256" key="1">
    <source>
        <dbReference type="ARBA" id="ARBA00007164"/>
    </source>
</evidence>
<keyword evidence="4" id="KW-0133">Cell shape</keyword>
<dbReference type="GO" id="GO:0071555">
    <property type="term" value="P:cell wall organization"/>
    <property type="evidence" value="ECO:0007669"/>
    <property type="project" value="UniProtKB-KW"/>
</dbReference>
<gene>
    <name evidence="12" type="ORF">ALO_05900</name>
</gene>
<comment type="similarity">
    <text evidence="1 9">Belongs to the peptidase S11 family.</text>
</comment>
<feature type="domain" description="Peptidase S11 D-alanyl-D-alanine carboxypeptidase A N-terminal" evidence="11">
    <location>
        <begin position="23"/>
        <end position="249"/>
    </location>
</feature>
<dbReference type="GO" id="GO:0008360">
    <property type="term" value="P:regulation of cell shape"/>
    <property type="evidence" value="ECO:0007669"/>
    <property type="project" value="UniProtKB-KW"/>
</dbReference>
<evidence type="ECO:0000256" key="2">
    <source>
        <dbReference type="ARBA" id="ARBA00022729"/>
    </source>
</evidence>
<evidence type="ECO:0000256" key="3">
    <source>
        <dbReference type="ARBA" id="ARBA00022801"/>
    </source>
</evidence>
<evidence type="ECO:0000256" key="8">
    <source>
        <dbReference type="PIRSR" id="PIRSR618044-2"/>
    </source>
</evidence>
<dbReference type="Pfam" id="PF00768">
    <property type="entry name" value="Peptidase_S11"/>
    <property type="match status" value="1"/>
</dbReference>
<dbReference type="EMBL" id="AFGF01000049">
    <property type="protein sequence ID" value="EGO64796.1"/>
    <property type="molecule type" value="Genomic_DNA"/>
</dbReference>
<feature type="active site" description="Proton acceptor" evidence="7">
    <location>
        <position position="60"/>
    </location>
</feature>
<dbReference type="RefSeq" id="WP_004093783.1">
    <property type="nucleotide sequence ID" value="NZ_AFGF01000049.1"/>
</dbReference>
<dbReference type="PANTHER" id="PTHR21581:SF33">
    <property type="entry name" value="D-ALANYL-D-ALANINE CARBOXYPEPTIDASE DACB"/>
    <property type="match status" value="1"/>
</dbReference>
<dbReference type="InterPro" id="IPR001967">
    <property type="entry name" value="Peptidase_S11_N"/>
</dbReference>
<keyword evidence="5" id="KW-0573">Peptidoglycan synthesis</keyword>
<keyword evidence="13" id="KW-1185">Reference proteome</keyword>
<dbReference type="Proteomes" id="UP000003240">
    <property type="component" value="Unassembled WGS sequence"/>
</dbReference>
<name>F7NGJ2_9FIRM</name>
<dbReference type="PRINTS" id="PR00725">
    <property type="entry name" value="DADACBPTASE1"/>
</dbReference>
<feature type="active site" description="Acyl-ester intermediate" evidence="7">
    <location>
        <position position="57"/>
    </location>
</feature>
<feature type="signal peptide" evidence="10">
    <location>
        <begin position="1"/>
        <end position="20"/>
    </location>
</feature>
<comment type="caution">
    <text evidence="12">The sequence shown here is derived from an EMBL/GenBank/DDBJ whole genome shotgun (WGS) entry which is preliminary data.</text>
</comment>
<organism evidence="12 13">
    <name type="scientific">Acetonema longum DSM 6540</name>
    <dbReference type="NCBI Taxonomy" id="1009370"/>
    <lineage>
        <taxon>Bacteria</taxon>
        <taxon>Bacillati</taxon>
        <taxon>Bacillota</taxon>
        <taxon>Negativicutes</taxon>
        <taxon>Acetonemataceae</taxon>
        <taxon>Acetonema</taxon>
    </lineage>
</organism>
<keyword evidence="3" id="KW-0378">Hydrolase</keyword>
<evidence type="ECO:0000259" key="11">
    <source>
        <dbReference type="Pfam" id="PF00768"/>
    </source>
</evidence>
<protein>
    <submittedName>
        <fullName evidence="12">Serine-type D-Ala-D-Ala carboxypeptidase</fullName>
    </submittedName>
</protein>